<evidence type="ECO:0000259" key="4">
    <source>
        <dbReference type="SMART" id="SM00645"/>
    </source>
</evidence>
<evidence type="ECO:0000313" key="6">
    <source>
        <dbReference type="Proteomes" id="UP001226434"/>
    </source>
</evidence>
<protein>
    <submittedName>
        <fullName evidence="5">C1 family peptidase</fullName>
    </submittedName>
</protein>
<dbReference type="CDD" id="cd02619">
    <property type="entry name" value="Peptidase_C1"/>
    <property type="match status" value="1"/>
</dbReference>
<keyword evidence="6" id="KW-1185">Reference proteome</keyword>
<dbReference type="RefSeq" id="WP_282332391.1">
    <property type="nucleotide sequence ID" value="NZ_JASBRG010000001.1"/>
</dbReference>
<proteinExistence type="inferred from homology"/>
<dbReference type="Gene3D" id="3.90.70.10">
    <property type="entry name" value="Cysteine proteinases"/>
    <property type="match status" value="1"/>
</dbReference>
<dbReference type="EMBL" id="JASBRG010000001">
    <property type="protein sequence ID" value="MDI3318273.1"/>
    <property type="molecule type" value="Genomic_DNA"/>
</dbReference>
<name>A0ABT6R6T2_9BACT</name>
<dbReference type="Pfam" id="PF00112">
    <property type="entry name" value="Peptidase_C1"/>
    <property type="match status" value="1"/>
</dbReference>
<dbReference type="PANTHER" id="PTHR12411">
    <property type="entry name" value="CYSTEINE PROTEASE FAMILY C1-RELATED"/>
    <property type="match status" value="1"/>
</dbReference>
<feature type="region of interest" description="Disordered" evidence="2">
    <location>
        <begin position="1"/>
        <end position="26"/>
    </location>
</feature>
<reference evidence="5 6" key="1">
    <citation type="submission" date="2023-05" db="EMBL/GenBank/DDBJ databases">
        <title>Genome sequence of Pinibacter sp. MAH-24.</title>
        <authorList>
            <person name="Huq M.A."/>
        </authorList>
    </citation>
    <scope>NUCLEOTIDE SEQUENCE [LARGE SCALE GENOMIC DNA]</scope>
    <source>
        <strain evidence="5 6">MAH-24</strain>
    </source>
</reference>
<evidence type="ECO:0000256" key="1">
    <source>
        <dbReference type="ARBA" id="ARBA00008455"/>
    </source>
</evidence>
<dbReference type="InterPro" id="IPR013128">
    <property type="entry name" value="Peptidase_C1A"/>
</dbReference>
<feature type="transmembrane region" description="Helical" evidence="3">
    <location>
        <begin position="52"/>
        <end position="71"/>
    </location>
</feature>
<evidence type="ECO:0000313" key="5">
    <source>
        <dbReference type="EMBL" id="MDI3318273.1"/>
    </source>
</evidence>
<sequence>MPIRMTDDQPEEQYNDDNSGGGGRGGGGFGGGGGGLLALLPLLLSLFRGKRIFLLILILIGGYFLLGRGSGCGIGGGAVTNQIANGLATGGFLDPKQFEKANIYESLDDDDGKNPLPESSNLQKFAPTVGDQGKQGSCVAWSSAYAARSILESARTGQSGDAVKFSPAFLYNQIGLDNCEGSYIIRAMEFMTQRGAVPYDQFPYTDQNCSKQPSQQQMQDASQFKMRGFNRLSLGDRNDVIDLRAIKENLSQGAPVVIGMMVGESYMQDMKGKDLWTPAPGDQQMNGFGGHAQCVVGYDDKKYGGSFLIMNSWGPEWGNNGFAWVRYGDFKYFVREAYGLEPMQKVGAAANEPLTCEVGLVEVQYDNNQKRTIARGYIPLKLNGGNTFETVSPLKRAGTRFKMEVKNSTECYIYVFGKETDGTSYTLFPYPKKDDPTKTKYSPFCGIAGYRLFPKDKSMQPDSIGTKDIMAVVVSKKELNWNQLNASIAQNPSQDYGARLSKALGSALVQNVRFQQSSKGNIAFSVPATDNQVVACVVEIDKQ</sequence>
<organism evidence="5 6">
    <name type="scientific">Pinibacter soli</name>
    <dbReference type="NCBI Taxonomy" id="3044211"/>
    <lineage>
        <taxon>Bacteria</taxon>
        <taxon>Pseudomonadati</taxon>
        <taxon>Bacteroidota</taxon>
        <taxon>Chitinophagia</taxon>
        <taxon>Chitinophagales</taxon>
        <taxon>Chitinophagaceae</taxon>
        <taxon>Pinibacter</taxon>
    </lineage>
</organism>
<feature type="domain" description="Peptidase C1A papain C-terminal" evidence="4">
    <location>
        <begin position="116"/>
        <end position="343"/>
    </location>
</feature>
<comment type="caution">
    <text evidence="5">The sequence shown here is derived from an EMBL/GenBank/DDBJ whole genome shotgun (WGS) entry which is preliminary data.</text>
</comment>
<dbReference type="SUPFAM" id="SSF54001">
    <property type="entry name" value="Cysteine proteinases"/>
    <property type="match status" value="1"/>
</dbReference>
<feature type="transmembrane region" description="Helical" evidence="3">
    <location>
        <begin position="28"/>
        <end position="47"/>
    </location>
</feature>
<accession>A0ABT6R6T2</accession>
<dbReference type="InterPro" id="IPR000668">
    <property type="entry name" value="Peptidase_C1A_C"/>
</dbReference>
<comment type="similarity">
    <text evidence="1">Belongs to the peptidase C1 family.</text>
</comment>
<evidence type="ECO:0000256" key="2">
    <source>
        <dbReference type="SAM" id="MobiDB-lite"/>
    </source>
</evidence>
<dbReference type="InterPro" id="IPR038765">
    <property type="entry name" value="Papain-like_cys_pep_sf"/>
</dbReference>
<keyword evidence="3" id="KW-1133">Transmembrane helix</keyword>
<evidence type="ECO:0000256" key="3">
    <source>
        <dbReference type="SAM" id="Phobius"/>
    </source>
</evidence>
<dbReference type="Proteomes" id="UP001226434">
    <property type="component" value="Unassembled WGS sequence"/>
</dbReference>
<keyword evidence="3" id="KW-0812">Transmembrane</keyword>
<keyword evidence="3" id="KW-0472">Membrane</keyword>
<dbReference type="SMART" id="SM00645">
    <property type="entry name" value="Pept_C1"/>
    <property type="match status" value="1"/>
</dbReference>
<gene>
    <name evidence="5" type="ORF">QJ048_00740</name>
</gene>